<proteinExistence type="predicted"/>
<feature type="region of interest" description="Disordered" evidence="1">
    <location>
        <begin position="136"/>
        <end position="193"/>
    </location>
</feature>
<protein>
    <recommendedName>
        <fullName evidence="4">NPCC-domain-containing protein</fullName>
    </recommendedName>
</protein>
<name>A0A3N4JYZ4_9PEZI</name>
<reference evidence="2 3" key="1">
    <citation type="journal article" date="2018" name="Nat. Ecol. Evol.">
        <title>Pezizomycetes genomes reveal the molecular basis of ectomycorrhizal truffle lifestyle.</title>
        <authorList>
            <person name="Murat C."/>
            <person name="Payen T."/>
            <person name="Noel B."/>
            <person name="Kuo A."/>
            <person name="Morin E."/>
            <person name="Chen J."/>
            <person name="Kohler A."/>
            <person name="Krizsan K."/>
            <person name="Balestrini R."/>
            <person name="Da Silva C."/>
            <person name="Montanini B."/>
            <person name="Hainaut M."/>
            <person name="Levati E."/>
            <person name="Barry K.W."/>
            <person name="Belfiori B."/>
            <person name="Cichocki N."/>
            <person name="Clum A."/>
            <person name="Dockter R.B."/>
            <person name="Fauchery L."/>
            <person name="Guy J."/>
            <person name="Iotti M."/>
            <person name="Le Tacon F."/>
            <person name="Lindquist E.A."/>
            <person name="Lipzen A."/>
            <person name="Malagnac F."/>
            <person name="Mello A."/>
            <person name="Molinier V."/>
            <person name="Miyauchi S."/>
            <person name="Poulain J."/>
            <person name="Riccioni C."/>
            <person name="Rubini A."/>
            <person name="Sitrit Y."/>
            <person name="Splivallo R."/>
            <person name="Traeger S."/>
            <person name="Wang M."/>
            <person name="Zifcakova L."/>
            <person name="Wipf D."/>
            <person name="Zambonelli A."/>
            <person name="Paolocci F."/>
            <person name="Nowrousian M."/>
            <person name="Ottonello S."/>
            <person name="Baldrian P."/>
            <person name="Spatafora J.W."/>
            <person name="Henrissat B."/>
            <person name="Nagy L.G."/>
            <person name="Aury J.M."/>
            <person name="Wincker P."/>
            <person name="Grigoriev I.V."/>
            <person name="Bonfante P."/>
            <person name="Martin F.M."/>
        </authorList>
    </citation>
    <scope>NUCLEOTIDE SEQUENCE [LARGE SCALE GENOMIC DNA]</scope>
    <source>
        <strain evidence="2 3">120613-1</strain>
    </source>
</reference>
<dbReference type="GO" id="GO:0030474">
    <property type="term" value="P:spindle pole body duplication"/>
    <property type="evidence" value="ECO:0007669"/>
    <property type="project" value="TreeGrafter"/>
</dbReference>
<evidence type="ECO:0000256" key="1">
    <source>
        <dbReference type="SAM" id="MobiDB-lite"/>
    </source>
</evidence>
<keyword evidence="3" id="KW-1185">Reference proteome</keyword>
<feature type="region of interest" description="Disordered" evidence="1">
    <location>
        <begin position="1"/>
        <end position="22"/>
    </location>
</feature>
<dbReference type="OrthoDB" id="429932at2759"/>
<sequence length="226" mass="24328">MSSAPSTPMKSAPATPAATGSWRHPALDDIAKRNSNKRPDISFKRLTVNTLALTASFAMFTVFRKSDILLSLTPSSPSFHQYFTYVLWAARCVLAFNIAESLTRLLTPADEFTDITLTPEQRKLLGLNPNTPLSASASMGNIVTPPRYTKSTPSSRAGSPSFGASTSGSPTLQRKSALQTPPPMFSGGSPGVKPAGASVVPGPKWLYEKNIQRKSMFYIFSLSLVI</sequence>
<feature type="compositionally biased region" description="Polar residues" evidence="1">
    <location>
        <begin position="149"/>
        <end position="179"/>
    </location>
</feature>
<organism evidence="2 3">
    <name type="scientific">Choiromyces venosus 120613-1</name>
    <dbReference type="NCBI Taxonomy" id="1336337"/>
    <lineage>
        <taxon>Eukaryota</taxon>
        <taxon>Fungi</taxon>
        <taxon>Dikarya</taxon>
        <taxon>Ascomycota</taxon>
        <taxon>Pezizomycotina</taxon>
        <taxon>Pezizomycetes</taxon>
        <taxon>Pezizales</taxon>
        <taxon>Tuberaceae</taxon>
        <taxon>Choiromyces</taxon>
    </lineage>
</organism>
<dbReference type="PANTHER" id="PTHR28003:SF1">
    <property type="entry name" value="NUCLEOPORIN POM34"/>
    <property type="match status" value="1"/>
</dbReference>
<dbReference type="GO" id="GO:0005640">
    <property type="term" value="C:nuclear outer membrane"/>
    <property type="evidence" value="ECO:0007669"/>
    <property type="project" value="TreeGrafter"/>
</dbReference>
<dbReference type="EMBL" id="ML120362">
    <property type="protein sequence ID" value="RPB03594.1"/>
    <property type="molecule type" value="Genomic_DNA"/>
</dbReference>
<evidence type="ECO:0000313" key="3">
    <source>
        <dbReference type="Proteomes" id="UP000276215"/>
    </source>
</evidence>
<dbReference type="GO" id="GO:0006606">
    <property type="term" value="P:protein import into nucleus"/>
    <property type="evidence" value="ECO:0007669"/>
    <property type="project" value="TreeGrafter"/>
</dbReference>
<dbReference type="Pfam" id="PF08058">
    <property type="entry name" value="NPCC"/>
    <property type="match status" value="1"/>
</dbReference>
<accession>A0A3N4JYZ4</accession>
<dbReference type="PANTHER" id="PTHR28003">
    <property type="entry name" value="NUCLEOPORIN POM34"/>
    <property type="match status" value="1"/>
</dbReference>
<dbReference type="Proteomes" id="UP000276215">
    <property type="component" value="Unassembled WGS sequence"/>
</dbReference>
<evidence type="ECO:0008006" key="4">
    <source>
        <dbReference type="Google" id="ProtNLM"/>
    </source>
</evidence>
<evidence type="ECO:0000313" key="2">
    <source>
        <dbReference type="EMBL" id="RPB03594.1"/>
    </source>
</evidence>
<dbReference type="STRING" id="1336337.A0A3N4JYZ4"/>
<dbReference type="AlphaFoldDB" id="A0A3N4JYZ4"/>
<dbReference type="InterPro" id="IPR012578">
    <property type="entry name" value="Nucl_pore_cmplx"/>
</dbReference>
<dbReference type="GO" id="GO:0070762">
    <property type="term" value="C:nuclear pore transmembrane ring"/>
    <property type="evidence" value="ECO:0007669"/>
    <property type="project" value="TreeGrafter"/>
</dbReference>
<gene>
    <name evidence="2" type="ORF">L873DRAFT_1787000</name>
</gene>